<feature type="compositionally biased region" description="Polar residues" evidence="4">
    <location>
        <begin position="277"/>
        <end position="296"/>
    </location>
</feature>
<dbReference type="PROSITE" id="PS50949">
    <property type="entry name" value="HTH_GNTR"/>
    <property type="match status" value="1"/>
</dbReference>
<evidence type="ECO:0000256" key="4">
    <source>
        <dbReference type="SAM" id="MobiDB-lite"/>
    </source>
</evidence>
<dbReference type="InterPro" id="IPR028978">
    <property type="entry name" value="Chorismate_lyase_/UTRA_dom_sf"/>
</dbReference>
<dbReference type="PANTHER" id="PTHR44846">
    <property type="entry name" value="MANNOSYL-D-GLYCERATE TRANSPORT/METABOLISM SYSTEM REPRESSOR MNGR-RELATED"/>
    <property type="match status" value="1"/>
</dbReference>
<feature type="region of interest" description="Disordered" evidence="4">
    <location>
        <begin position="257"/>
        <end position="296"/>
    </location>
</feature>
<keyword evidence="3" id="KW-0804">Transcription</keyword>
<dbReference type="SUPFAM" id="SSF46785">
    <property type="entry name" value="Winged helix' DNA-binding domain"/>
    <property type="match status" value="1"/>
</dbReference>
<evidence type="ECO:0000259" key="5">
    <source>
        <dbReference type="PROSITE" id="PS50949"/>
    </source>
</evidence>
<comment type="caution">
    <text evidence="6">The sequence shown here is derived from an EMBL/GenBank/DDBJ whole genome shotgun (WGS) entry which is preliminary data.</text>
</comment>
<dbReference type="Gene3D" id="3.40.1410.10">
    <property type="entry name" value="Chorismate lyase-like"/>
    <property type="match status" value="1"/>
</dbReference>
<evidence type="ECO:0000256" key="2">
    <source>
        <dbReference type="ARBA" id="ARBA00023125"/>
    </source>
</evidence>
<dbReference type="Proteomes" id="UP001371224">
    <property type="component" value="Unassembled WGS sequence"/>
</dbReference>
<dbReference type="PRINTS" id="PR00035">
    <property type="entry name" value="HTHGNTR"/>
</dbReference>
<dbReference type="InterPro" id="IPR036388">
    <property type="entry name" value="WH-like_DNA-bd_sf"/>
</dbReference>
<reference evidence="6 7" key="1">
    <citation type="submission" date="2024-02" db="EMBL/GenBank/DDBJ databases">
        <authorList>
            <person name="Saticioglu I.B."/>
        </authorList>
    </citation>
    <scope>NUCLEOTIDE SEQUENCE [LARGE SCALE GENOMIC DNA]</scope>
    <source>
        <strain evidence="6 7">Mu-80</strain>
    </source>
</reference>
<dbReference type="Pfam" id="PF00392">
    <property type="entry name" value="GntR"/>
    <property type="match status" value="1"/>
</dbReference>
<evidence type="ECO:0000256" key="3">
    <source>
        <dbReference type="ARBA" id="ARBA00023163"/>
    </source>
</evidence>
<protein>
    <submittedName>
        <fullName evidence="6">GntR family transcriptional regulator</fullName>
    </submittedName>
</protein>
<evidence type="ECO:0000313" key="6">
    <source>
        <dbReference type="EMBL" id="MEJ1088231.1"/>
    </source>
</evidence>
<dbReference type="SUPFAM" id="SSF64288">
    <property type="entry name" value="Chorismate lyase-like"/>
    <property type="match status" value="1"/>
</dbReference>
<keyword evidence="1" id="KW-0805">Transcription regulation</keyword>
<dbReference type="EMBL" id="JBBDGM010000005">
    <property type="protein sequence ID" value="MEJ1088231.1"/>
    <property type="molecule type" value="Genomic_DNA"/>
</dbReference>
<dbReference type="Pfam" id="PF07702">
    <property type="entry name" value="UTRA"/>
    <property type="match status" value="1"/>
</dbReference>
<keyword evidence="7" id="KW-1185">Reference proteome</keyword>
<accession>A0ABU8LB58</accession>
<organism evidence="6 7">
    <name type="scientific">Microbacterium bandirmense</name>
    <dbReference type="NCBI Taxonomy" id="3122050"/>
    <lineage>
        <taxon>Bacteria</taxon>
        <taxon>Bacillati</taxon>
        <taxon>Actinomycetota</taxon>
        <taxon>Actinomycetes</taxon>
        <taxon>Micrococcales</taxon>
        <taxon>Microbacteriaceae</taxon>
        <taxon>Microbacterium</taxon>
    </lineage>
</organism>
<dbReference type="SMART" id="SM00866">
    <property type="entry name" value="UTRA"/>
    <property type="match status" value="1"/>
</dbReference>
<proteinExistence type="predicted"/>
<dbReference type="InterPro" id="IPR050679">
    <property type="entry name" value="Bact_HTH_transcr_reg"/>
</dbReference>
<name>A0ABU8LB58_9MICO</name>
<dbReference type="Gene3D" id="1.10.10.10">
    <property type="entry name" value="Winged helix-like DNA-binding domain superfamily/Winged helix DNA-binding domain"/>
    <property type="match status" value="1"/>
</dbReference>
<keyword evidence="2" id="KW-0238">DNA-binding</keyword>
<dbReference type="PANTHER" id="PTHR44846:SF1">
    <property type="entry name" value="MANNOSYL-D-GLYCERATE TRANSPORT_METABOLISM SYSTEM REPRESSOR MNGR-RELATED"/>
    <property type="match status" value="1"/>
</dbReference>
<dbReference type="InterPro" id="IPR036390">
    <property type="entry name" value="WH_DNA-bd_sf"/>
</dbReference>
<dbReference type="InterPro" id="IPR011663">
    <property type="entry name" value="UTRA"/>
</dbReference>
<feature type="domain" description="HTH gntR-type" evidence="5">
    <location>
        <begin position="13"/>
        <end position="81"/>
    </location>
</feature>
<dbReference type="SMART" id="SM00345">
    <property type="entry name" value="HTH_GNTR"/>
    <property type="match status" value="1"/>
</dbReference>
<dbReference type="CDD" id="cd07377">
    <property type="entry name" value="WHTH_GntR"/>
    <property type="match status" value="1"/>
</dbReference>
<evidence type="ECO:0000256" key="1">
    <source>
        <dbReference type="ARBA" id="ARBA00023015"/>
    </source>
</evidence>
<evidence type="ECO:0000313" key="7">
    <source>
        <dbReference type="Proteomes" id="UP001371224"/>
    </source>
</evidence>
<dbReference type="InterPro" id="IPR000524">
    <property type="entry name" value="Tscrpt_reg_HTH_GntR"/>
</dbReference>
<sequence>MLQLPSLDRASNAPIWLQIMRALEVKIADGTWKPGDRLPSESELREHFDASRTSIREALARLESAGLISRQQGKGAFVERPTGPSAWTLPSAPSLLGEYSEGGRSTLSSEVLRGGIEPLPSWAAAVVGGREEDSNGLGLVLERVRAVSNRVAVHVINYMPSRFSGILPDLRDPHASLYASITRVTGARIARMHRTIEAAIADRTLGSLLGVEPGHPIVVVEAVAYDQSGEPIDVSRASVRTDRLRVSVDTGFDAAGISSESASGRYPTSFHDVRRPTSITDSAPNGTSTSSLGAQA</sequence>
<gene>
    <name evidence="6" type="ORF">WDU99_07880</name>
</gene>